<sequence length="184" mass="21603">MSVRKMCIYPPAISICEQLFWNECMYEELVYLKWALKIYSFDWYIVYGKRMRQEGRCQEYAKVSTKWVIMHIVEKWHDPDSVNRVELRVLQYTTRDFTNGVNGLSKLKESLGTVGNASVNKDLARNDTDKNIHDCSESPSYYNKKVATESWLLMNDQKGKNDRNMNEQGVGKNHVKNCVRLIVM</sequence>
<name>A0A7J8MUB8_9ROSI</name>
<dbReference type="Proteomes" id="UP000593572">
    <property type="component" value="Unassembled WGS sequence"/>
</dbReference>
<keyword evidence="2" id="KW-1185">Reference proteome</keyword>
<evidence type="ECO:0000313" key="1">
    <source>
        <dbReference type="EMBL" id="MBA0568246.1"/>
    </source>
</evidence>
<feature type="non-terminal residue" evidence="1">
    <location>
        <position position="1"/>
    </location>
</feature>
<reference evidence="1 2" key="1">
    <citation type="journal article" date="2019" name="Genome Biol. Evol.">
        <title>Insights into the evolution of the New World diploid cottons (Gossypium, subgenus Houzingenia) based on genome sequencing.</title>
        <authorList>
            <person name="Grover C.E."/>
            <person name="Arick M.A. 2nd"/>
            <person name="Thrash A."/>
            <person name="Conover J.L."/>
            <person name="Sanders W.S."/>
            <person name="Peterson D.G."/>
            <person name="Frelichowski J.E."/>
            <person name="Scheffler J.A."/>
            <person name="Scheffler B.E."/>
            <person name="Wendel J.F."/>
        </authorList>
    </citation>
    <scope>NUCLEOTIDE SEQUENCE [LARGE SCALE GENOMIC DNA]</scope>
    <source>
        <strain evidence="1">157</strain>
        <tissue evidence="1">Leaf</tissue>
    </source>
</reference>
<accession>A0A7J8MUB8</accession>
<proteinExistence type="predicted"/>
<organism evidence="1 2">
    <name type="scientific">Gossypium lobatum</name>
    <dbReference type="NCBI Taxonomy" id="34289"/>
    <lineage>
        <taxon>Eukaryota</taxon>
        <taxon>Viridiplantae</taxon>
        <taxon>Streptophyta</taxon>
        <taxon>Embryophyta</taxon>
        <taxon>Tracheophyta</taxon>
        <taxon>Spermatophyta</taxon>
        <taxon>Magnoliopsida</taxon>
        <taxon>eudicotyledons</taxon>
        <taxon>Gunneridae</taxon>
        <taxon>Pentapetalae</taxon>
        <taxon>rosids</taxon>
        <taxon>malvids</taxon>
        <taxon>Malvales</taxon>
        <taxon>Malvaceae</taxon>
        <taxon>Malvoideae</taxon>
        <taxon>Gossypium</taxon>
    </lineage>
</organism>
<dbReference type="EMBL" id="JABEZX010000010">
    <property type="protein sequence ID" value="MBA0568246.1"/>
    <property type="molecule type" value="Genomic_DNA"/>
</dbReference>
<comment type="caution">
    <text evidence="1">The sequence shown here is derived from an EMBL/GenBank/DDBJ whole genome shotgun (WGS) entry which is preliminary data.</text>
</comment>
<protein>
    <submittedName>
        <fullName evidence="1">Uncharacterized protein</fullName>
    </submittedName>
</protein>
<evidence type="ECO:0000313" key="2">
    <source>
        <dbReference type="Proteomes" id="UP000593572"/>
    </source>
</evidence>
<gene>
    <name evidence="1" type="ORF">Golob_005753</name>
</gene>
<dbReference type="AlphaFoldDB" id="A0A7J8MUB8"/>